<dbReference type="GO" id="GO:0016757">
    <property type="term" value="F:glycosyltransferase activity"/>
    <property type="evidence" value="ECO:0007669"/>
    <property type="project" value="InterPro"/>
</dbReference>
<feature type="domain" description="Glycosyltransferase subfamily 4-like N-terminal" evidence="4">
    <location>
        <begin position="19"/>
        <end position="202"/>
    </location>
</feature>
<feature type="transmembrane region" description="Helical" evidence="2">
    <location>
        <begin position="110"/>
        <end position="128"/>
    </location>
</feature>
<dbReference type="CDD" id="cd03794">
    <property type="entry name" value="GT4_WbuB-like"/>
    <property type="match status" value="1"/>
</dbReference>
<evidence type="ECO:0000256" key="1">
    <source>
        <dbReference type="ARBA" id="ARBA00022679"/>
    </source>
</evidence>
<evidence type="ECO:0000256" key="2">
    <source>
        <dbReference type="SAM" id="Phobius"/>
    </source>
</evidence>
<evidence type="ECO:0000313" key="6">
    <source>
        <dbReference type="Proteomes" id="UP000034302"/>
    </source>
</evidence>
<dbReference type="Gene3D" id="3.40.50.2000">
    <property type="entry name" value="Glycogen Phosphorylase B"/>
    <property type="match status" value="2"/>
</dbReference>
<feature type="transmembrane region" description="Helical" evidence="2">
    <location>
        <begin position="78"/>
        <end position="98"/>
    </location>
</feature>
<feature type="domain" description="Glycosyl transferase family 1" evidence="3">
    <location>
        <begin position="220"/>
        <end position="386"/>
    </location>
</feature>
<reference evidence="5 6" key="1">
    <citation type="journal article" date="2015" name="Nature">
        <title>rRNA introns, odd ribosomes, and small enigmatic genomes across a large radiation of phyla.</title>
        <authorList>
            <person name="Brown C.T."/>
            <person name="Hug L.A."/>
            <person name="Thomas B.C."/>
            <person name="Sharon I."/>
            <person name="Castelle C.J."/>
            <person name="Singh A."/>
            <person name="Wilkins M.J."/>
            <person name="Williams K.H."/>
            <person name="Banfield J.F."/>
        </authorList>
    </citation>
    <scope>NUCLEOTIDE SEQUENCE [LARGE SCALE GENOMIC DNA]</scope>
</reference>
<evidence type="ECO:0000313" key="5">
    <source>
        <dbReference type="EMBL" id="KKP43492.1"/>
    </source>
</evidence>
<comment type="caution">
    <text evidence="5">The sequence shown here is derived from an EMBL/GenBank/DDBJ whole genome shotgun (WGS) entry which is preliminary data.</text>
</comment>
<name>A0A0G0CIZ6_9BACT</name>
<evidence type="ECO:0000259" key="4">
    <source>
        <dbReference type="Pfam" id="PF13439"/>
    </source>
</evidence>
<gene>
    <name evidence="5" type="ORF">UR34_C0015G0008</name>
</gene>
<dbReference type="PANTHER" id="PTHR46401:SF2">
    <property type="entry name" value="GLYCOSYLTRANSFERASE WBBK-RELATED"/>
    <property type="match status" value="1"/>
</dbReference>
<organism evidence="5 6">
    <name type="scientific">candidate division WS6 bacterium GW2011_GWC1_33_20</name>
    <dbReference type="NCBI Taxonomy" id="1619089"/>
    <lineage>
        <taxon>Bacteria</taxon>
        <taxon>Candidatus Dojkabacteria</taxon>
    </lineage>
</organism>
<dbReference type="Pfam" id="PF13439">
    <property type="entry name" value="Glyco_transf_4"/>
    <property type="match status" value="1"/>
</dbReference>
<keyword evidence="2" id="KW-0812">Transmembrane</keyword>
<dbReference type="Pfam" id="PF00534">
    <property type="entry name" value="Glycos_transf_1"/>
    <property type="match status" value="1"/>
</dbReference>
<protein>
    <submittedName>
        <fullName evidence="5">Glycosyltransferase</fullName>
    </submittedName>
</protein>
<accession>A0A0G0CIZ6</accession>
<dbReference type="SUPFAM" id="SSF53756">
    <property type="entry name" value="UDP-Glycosyltransferase/glycogen phosphorylase"/>
    <property type="match status" value="1"/>
</dbReference>
<keyword evidence="2" id="KW-1133">Transmembrane helix</keyword>
<evidence type="ECO:0000259" key="3">
    <source>
        <dbReference type="Pfam" id="PF00534"/>
    </source>
</evidence>
<dbReference type="EMBL" id="LBOV01000015">
    <property type="protein sequence ID" value="KKP43492.1"/>
    <property type="molecule type" value="Genomic_DNA"/>
</dbReference>
<dbReference type="Proteomes" id="UP000034302">
    <property type="component" value="Unassembled WGS sequence"/>
</dbReference>
<dbReference type="GO" id="GO:0009103">
    <property type="term" value="P:lipopolysaccharide biosynthetic process"/>
    <property type="evidence" value="ECO:0007669"/>
    <property type="project" value="TreeGrafter"/>
</dbReference>
<dbReference type="PANTHER" id="PTHR46401">
    <property type="entry name" value="GLYCOSYLTRANSFERASE WBBK-RELATED"/>
    <property type="match status" value="1"/>
</dbReference>
<keyword evidence="2" id="KW-0472">Membrane</keyword>
<dbReference type="AlphaFoldDB" id="A0A0G0CIZ6"/>
<keyword evidence="1 5" id="KW-0808">Transferase</keyword>
<dbReference type="InterPro" id="IPR028098">
    <property type="entry name" value="Glyco_trans_4-like_N"/>
</dbReference>
<sequence length="409" mass="47622">MKKNVLVICQHYWPENFRITDFCQGLIEKGYNVDILCGIPNYPKGEFYKGYSYWKPKQERHNGVRIFRTIEIPRKGNTTLRIFLNYISFPISSTLLIPRFLLSNNKYDHIFIYQLSPVLMGISGIILGKLKNIKTTIYVLDLWPDNLYSVLTVRNKYLRIFLYKISTWFYKNADNIIAISPEMEKVLRERTGKKQENMTTVYQYCEKLYEGKPRNNNLRKIFNKKFKVVFTGNITPAQTPETIIRTAILLKQNGYEKKILFIIVGGGMSIENFISDVKNKNLQEMFHFEGIKPVEEIPKYYDIADALLVTMAQNELLNLTIPAKVTSYIASGKPILASIGGAGARLLEEIGNSLISQPEDHNALYQNIIKIFQMTQQERRAVGEKSYAYYYKYLERNKSIDRILKFIQI</sequence>
<dbReference type="InterPro" id="IPR001296">
    <property type="entry name" value="Glyco_trans_1"/>
</dbReference>
<proteinExistence type="predicted"/>